<dbReference type="AlphaFoldDB" id="A0A1E3PUH8"/>
<dbReference type="Pfam" id="PF00561">
    <property type="entry name" value="Abhydrolase_1"/>
    <property type="match status" value="1"/>
</dbReference>
<dbReference type="InterPro" id="IPR026893">
    <property type="entry name" value="Tyr/Ser_Pase_IphP-type"/>
</dbReference>
<protein>
    <recommendedName>
        <fullName evidence="1">Tyrosine specific protein phosphatases domain-containing protein</fullName>
    </recommendedName>
</protein>
<dbReference type="InterPro" id="IPR029058">
    <property type="entry name" value="AB_hydrolase_fold"/>
</dbReference>
<dbReference type="EMBL" id="KV454305">
    <property type="protein sequence ID" value="ODQ69075.1"/>
    <property type="molecule type" value="Genomic_DNA"/>
</dbReference>
<dbReference type="PANTHER" id="PTHR42886">
    <property type="entry name" value="RE40534P-RELATED"/>
    <property type="match status" value="1"/>
</dbReference>
<dbReference type="Proteomes" id="UP000094385">
    <property type="component" value="Unassembled WGS sequence"/>
</dbReference>
<dbReference type="Pfam" id="PF13350">
    <property type="entry name" value="Y_phosphatase3"/>
    <property type="match status" value="1"/>
</dbReference>
<dbReference type="InterPro" id="IPR000387">
    <property type="entry name" value="Tyr_Pase_dom"/>
</dbReference>
<gene>
    <name evidence="2" type="ORF">LIPSTDRAFT_108092</name>
</gene>
<dbReference type="OrthoDB" id="449382at2759"/>
<dbReference type="STRING" id="675824.A0A1E3PUH8"/>
<keyword evidence="3" id="KW-1185">Reference proteome</keyword>
<accession>A0A1E3PUH8</accession>
<dbReference type="InterPro" id="IPR016130">
    <property type="entry name" value="Tyr_Pase_AS"/>
</dbReference>
<dbReference type="InterPro" id="IPR000073">
    <property type="entry name" value="AB_hydrolase_1"/>
</dbReference>
<evidence type="ECO:0000313" key="2">
    <source>
        <dbReference type="EMBL" id="ODQ69075.1"/>
    </source>
</evidence>
<dbReference type="Gene3D" id="3.40.50.1820">
    <property type="entry name" value="alpha/beta hydrolase"/>
    <property type="match status" value="1"/>
</dbReference>
<evidence type="ECO:0000313" key="3">
    <source>
        <dbReference type="Proteomes" id="UP000094385"/>
    </source>
</evidence>
<dbReference type="SUPFAM" id="SSF53474">
    <property type="entry name" value="alpha/beta-Hydrolases"/>
    <property type="match status" value="1"/>
</dbReference>
<dbReference type="GO" id="GO:0004721">
    <property type="term" value="F:phosphoprotein phosphatase activity"/>
    <property type="evidence" value="ECO:0007669"/>
    <property type="project" value="InterPro"/>
</dbReference>
<name>A0A1E3PUH8_LIPST</name>
<dbReference type="SUPFAM" id="SSF52799">
    <property type="entry name" value="(Phosphotyrosine protein) phosphatases II"/>
    <property type="match status" value="1"/>
</dbReference>
<dbReference type="Gene3D" id="3.90.190.10">
    <property type="entry name" value="Protein tyrosine phosphatase superfamily"/>
    <property type="match status" value="1"/>
</dbReference>
<evidence type="ECO:0000259" key="1">
    <source>
        <dbReference type="PROSITE" id="PS50056"/>
    </source>
</evidence>
<organism evidence="2 3">
    <name type="scientific">Lipomyces starkeyi NRRL Y-11557</name>
    <dbReference type="NCBI Taxonomy" id="675824"/>
    <lineage>
        <taxon>Eukaryota</taxon>
        <taxon>Fungi</taxon>
        <taxon>Dikarya</taxon>
        <taxon>Ascomycota</taxon>
        <taxon>Saccharomycotina</taxon>
        <taxon>Lipomycetes</taxon>
        <taxon>Lipomycetales</taxon>
        <taxon>Lipomycetaceae</taxon>
        <taxon>Lipomyces</taxon>
    </lineage>
</organism>
<feature type="domain" description="Tyrosine specific protein phosphatases" evidence="1">
    <location>
        <begin position="426"/>
        <end position="488"/>
    </location>
</feature>
<sequence>MVVELRDAPAFTEERVEVPFSLPSTSASGAIVGILTAPTNPSYPFSVVIIMHGFGGHKNYCYQKILAHKLAESPLGLYSFRYDFRGCGESADIESCDGRTLDEDFHDIKDVIHYVREVKKFYVLALVGHSRGALAGLCYSVRFDPSIPNIINCSGRFRAEQIRDRVARQSPTWEEDKGHWADVPRYMKLQRVFVPANETYSLAKPNMNDISRLPNSTSFLTIYGLKDTHISVSDSEMYANLLGNRHTLKFIPEADHNFYARNPETGERVNYNSQVVKVITDWISPESRRKRFHERTYYVGAITRWKSIDGVLNCRDLGGWKTRDGRYVRTGYLFRAAQLSTVTENGKAALKDLNICKSFDLRSSQECQKNGAYDIPGLDRQHVPMGVDGDMSPREIAKKLERLSLGAEGFLIVYREFLEEGITAYRTVLEYIRDHSDKPLIIHCTAGKDRTGVICALILMIADVDADNIAREYEMTQLMSMVACCQVYQNYSQQQVRVSSIIL</sequence>
<dbReference type="PROSITE" id="PS00383">
    <property type="entry name" value="TYR_PHOSPHATASE_1"/>
    <property type="match status" value="1"/>
</dbReference>
<dbReference type="InterPro" id="IPR029021">
    <property type="entry name" value="Prot-tyrosine_phosphatase-like"/>
</dbReference>
<reference evidence="2 3" key="1">
    <citation type="journal article" date="2016" name="Proc. Natl. Acad. Sci. U.S.A.">
        <title>Comparative genomics of biotechnologically important yeasts.</title>
        <authorList>
            <person name="Riley R."/>
            <person name="Haridas S."/>
            <person name="Wolfe K.H."/>
            <person name="Lopes M.R."/>
            <person name="Hittinger C.T."/>
            <person name="Goeker M."/>
            <person name="Salamov A.A."/>
            <person name="Wisecaver J.H."/>
            <person name="Long T.M."/>
            <person name="Calvey C.H."/>
            <person name="Aerts A.L."/>
            <person name="Barry K.W."/>
            <person name="Choi C."/>
            <person name="Clum A."/>
            <person name="Coughlan A.Y."/>
            <person name="Deshpande S."/>
            <person name="Douglass A.P."/>
            <person name="Hanson S.J."/>
            <person name="Klenk H.-P."/>
            <person name="LaButti K.M."/>
            <person name="Lapidus A."/>
            <person name="Lindquist E.A."/>
            <person name="Lipzen A.M."/>
            <person name="Meier-Kolthoff J.P."/>
            <person name="Ohm R.A."/>
            <person name="Otillar R.P."/>
            <person name="Pangilinan J.L."/>
            <person name="Peng Y."/>
            <person name="Rokas A."/>
            <person name="Rosa C.A."/>
            <person name="Scheuner C."/>
            <person name="Sibirny A.A."/>
            <person name="Slot J.C."/>
            <person name="Stielow J.B."/>
            <person name="Sun H."/>
            <person name="Kurtzman C.P."/>
            <person name="Blackwell M."/>
            <person name="Grigoriev I.V."/>
            <person name="Jeffries T.W."/>
        </authorList>
    </citation>
    <scope>NUCLEOTIDE SEQUENCE [LARGE SCALE GENOMIC DNA]</scope>
    <source>
        <strain evidence="2 3">NRRL Y-11557</strain>
    </source>
</reference>
<proteinExistence type="predicted"/>
<dbReference type="PANTHER" id="PTHR42886:SF53">
    <property type="entry name" value="ALPHA_BETA-HYDROLASES SUPERFAMILY PROTEIN"/>
    <property type="match status" value="1"/>
</dbReference>
<dbReference type="PROSITE" id="PS50056">
    <property type="entry name" value="TYR_PHOSPHATASE_2"/>
    <property type="match status" value="1"/>
</dbReference>